<dbReference type="Gene3D" id="3.90.79.10">
    <property type="entry name" value="Nucleoside Triphosphate Pyrophosphohydrolase"/>
    <property type="match status" value="1"/>
</dbReference>
<keyword evidence="6" id="KW-0227">DNA damage</keyword>
<dbReference type="InterPro" id="IPR000086">
    <property type="entry name" value="NUDIX_hydrolase_dom"/>
</dbReference>
<dbReference type="Proteomes" id="UP000517916">
    <property type="component" value="Unassembled WGS sequence"/>
</dbReference>
<feature type="domain" description="Nudix hydrolase" evidence="12">
    <location>
        <begin position="1"/>
        <end position="126"/>
    </location>
</feature>
<dbReference type="CDD" id="cd03425">
    <property type="entry name" value="NUDIX_MutT_NudA_like"/>
    <property type="match status" value="1"/>
</dbReference>
<reference evidence="13 14" key="1">
    <citation type="submission" date="2020-08" db="EMBL/GenBank/DDBJ databases">
        <title>Genomic Encyclopedia of Archaeal and Bacterial Type Strains, Phase II (KMG-II): from individual species to whole genera.</title>
        <authorList>
            <person name="Goeker M."/>
        </authorList>
    </citation>
    <scope>NUCLEOTIDE SEQUENCE [LARGE SCALE GENOMIC DNA]</scope>
    <source>
        <strain evidence="13 14">DSM 43850</strain>
    </source>
</reference>
<keyword evidence="7 13" id="KW-0378">Hydrolase</keyword>
<evidence type="ECO:0000256" key="4">
    <source>
        <dbReference type="ARBA" id="ARBA00022705"/>
    </source>
</evidence>
<protein>
    <recommendedName>
        <fullName evidence="11">8-oxo-dGTP diphosphatase</fullName>
        <ecNumber evidence="11">3.6.1.55</ecNumber>
    </recommendedName>
</protein>
<dbReference type="EMBL" id="JACJID010000006">
    <property type="protein sequence ID" value="MBA8929956.1"/>
    <property type="molecule type" value="Genomic_DNA"/>
</dbReference>
<evidence type="ECO:0000259" key="12">
    <source>
        <dbReference type="PROSITE" id="PS51462"/>
    </source>
</evidence>
<keyword evidence="5" id="KW-0479">Metal-binding</keyword>
<dbReference type="EC" id="3.6.1.55" evidence="11"/>
<evidence type="ECO:0000256" key="11">
    <source>
        <dbReference type="ARBA" id="ARBA00038905"/>
    </source>
</evidence>
<dbReference type="PANTHER" id="PTHR47707">
    <property type="entry name" value="8-OXO-DGTP DIPHOSPHATASE"/>
    <property type="match status" value="1"/>
</dbReference>
<comment type="caution">
    <text evidence="13">The sequence shown here is derived from an EMBL/GenBank/DDBJ whole genome shotgun (WGS) entry which is preliminary data.</text>
</comment>
<evidence type="ECO:0000256" key="10">
    <source>
        <dbReference type="ARBA" id="ARBA00035861"/>
    </source>
</evidence>
<gene>
    <name evidence="13" type="ORF">BC739_007189</name>
</gene>
<dbReference type="Pfam" id="PF00293">
    <property type="entry name" value="NUDIX"/>
    <property type="match status" value="1"/>
</dbReference>
<sequence length="129" mass="13723">MTGVVVGAAIIRAGRVLAQQRSFPSECAGRWEFPGGRVEPGESERAAVVRECHEELGVAVSPGRLIGGDLPLANGMVLRVYTASLDDPASEPAAVEHRAVRWVAASELDELPWLDADLALLPDLRALLS</sequence>
<accession>A0ABR6BST6</accession>
<keyword evidence="9" id="KW-0234">DNA repair</keyword>
<dbReference type="PRINTS" id="PR00502">
    <property type="entry name" value="NUDIXFAMILY"/>
</dbReference>
<evidence type="ECO:0000256" key="5">
    <source>
        <dbReference type="ARBA" id="ARBA00022723"/>
    </source>
</evidence>
<keyword evidence="8" id="KW-0460">Magnesium</keyword>
<evidence type="ECO:0000256" key="1">
    <source>
        <dbReference type="ARBA" id="ARBA00001946"/>
    </source>
</evidence>
<comment type="cofactor">
    <cofactor evidence="1">
        <name>Mg(2+)</name>
        <dbReference type="ChEBI" id="CHEBI:18420"/>
    </cofactor>
</comment>
<dbReference type="InterPro" id="IPR020476">
    <property type="entry name" value="Nudix_hydrolase"/>
</dbReference>
<evidence type="ECO:0000256" key="6">
    <source>
        <dbReference type="ARBA" id="ARBA00022763"/>
    </source>
</evidence>
<organism evidence="13 14">
    <name type="scientific">Kutzneria viridogrisea</name>
    <dbReference type="NCBI Taxonomy" id="47990"/>
    <lineage>
        <taxon>Bacteria</taxon>
        <taxon>Bacillati</taxon>
        <taxon>Actinomycetota</taxon>
        <taxon>Actinomycetes</taxon>
        <taxon>Pseudonocardiales</taxon>
        <taxon>Pseudonocardiaceae</taxon>
        <taxon>Kutzneria</taxon>
    </lineage>
</organism>
<keyword evidence="3" id="KW-0515">Mutator protein</keyword>
<name>A0ABR6BST6_9PSEU</name>
<dbReference type="GO" id="GO:0035539">
    <property type="term" value="F:8-oxo-7,8-dihydrodeoxyguanosine triphosphate pyrophosphatase activity"/>
    <property type="evidence" value="ECO:0007669"/>
    <property type="project" value="UniProtKB-EC"/>
</dbReference>
<evidence type="ECO:0000256" key="8">
    <source>
        <dbReference type="ARBA" id="ARBA00022842"/>
    </source>
</evidence>
<evidence type="ECO:0000256" key="3">
    <source>
        <dbReference type="ARBA" id="ARBA00022457"/>
    </source>
</evidence>
<dbReference type="SUPFAM" id="SSF55811">
    <property type="entry name" value="Nudix"/>
    <property type="match status" value="1"/>
</dbReference>
<dbReference type="PANTHER" id="PTHR47707:SF1">
    <property type="entry name" value="NUDIX HYDROLASE FAMILY PROTEIN"/>
    <property type="match status" value="1"/>
</dbReference>
<evidence type="ECO:0000313" key="14">
    <source>
        <dbReference type="Proteomes" id="UP000517916"/>
    </source>
</evidence>
<keyword evidence="14" id="KW-1185">Reference proteome</keyword>
<keyword evidence="4" id="KW-0235">DNA replication</keyword>
<comment type="similarity">
    <text evidence="2">Belongs to the Nudix hydrolase family.</text>
</comment>
<proteinExistence type="inferred from homology"/>
<evidence type="ECO:0000256" key="7">
    <source>
        <dbReference type="ARBA" id="ARBA00022801"/>
    </source>
</evidence>
<evidence type="ECO:0000256" key="9">
    <source>
        <dbReference type="ARBA" id="ARBA00023204"/>
    </source>
</evidence>
<dbReference type="InterPro" id="IPR047127">
    <property type="entry name" value="MutT-like"/>
</dbReference>
<dbReference type="InterPro" id="IPR015797">
    <property type="entry name" value="NUDIX_hydrolase-like_dom_sf"/>
</dbReference>
<dbReference type="RefSeq" id="WP_025354544.1">
    <property type="nucleotide sequence ID" value="NZ_BAAABQ010000014.1"/>
</dbReference>
<dbReference type="PROSITE" id="PS51462">
    <property type="entry name" value="NUDIX"/>
    <property type="match status" value="1"/>
</dbReference>
<comment type="catalytic activity">
    <reaction evidence="10">
        <text>8-oxo-dGTP + H2O = 8-oxo-dGMP + diphosphate + H(+)</text>
        <dbReference type="Rhea" id="RHEA:31575"/>
        <dbReference type="ChEBI" id="CHEBI:15377"/>
        <dbReference type="ChEBI" id="CHEBI:15378"/>
        <dbReference type="ChEBI" id="CHEBI:33019"/>
        <dbReference type="ChEBI" id="CHEBI:63224"/>
        <dbReference type="ChEBI" id="CHEBI:77896"/>
        <dbReference type="EC" id="3.6.1.55"/>
    </reaction>
</comment>
<evidence type="ECO:0000256" key="2">
    <source>
        <dbReference type="ARBA" id="ARBA00005582"/>
    </source>
</evidence>
<evidence type="ECO:0000313" key="13">
    <source>
        <dbReference type="EMBL" id="MBA8929956.1"/>
    </source>
</evidence>